<comment type="caution">
    <text evidence="3">The sequence shown here is derived from an EMBL/GenBank/DDBJ whole genome shotgun (WGS) entry which is preliminary data.</text>
</comment>
<dbReference type="EMBL" id="BAABCP010000002">
    <property type="protein sequence ID" value="GAA3947222.1"/>
    <property type="molecule type" value="Genomic_DNA"/>
</dbReference>
<keyword evidence="4" id="KW-1185">Reference proteome</keyword>
<name>A0ABP7NJL8_9MICO</name>
<gene>
    <name evidence="3" type="ORF">GCM10022383_26310</name>
</gene>
<dbReference type="RefSeq" id="WP_344820162.1">
    <property type="nucleotide sequence ID" value="NZ_BAABCP010000002.1"/>
</dbReference>
<evidence type="ECO:0000259" key="2">
    <source>
        <dbReference type="Pfam" id="PF01575"/>
    </source>
</evidence>
<dbReference type="InterPro" id="IPR029069">
    <property type="entry name" value="HotDog_dom_sf"/>
</dbReference>
<dbReference type="SUPFAM" id="SSF54637">
    <property type="entry name" value="Thioesterase/thiol ester dehydrase-isomerase"/>
    <property type="match status" value="1"/>
</dbReference>
<evidence type="ECO:0000313" key="3">
    <source>
        <dbReference type="EMBL" id="GAA3947222.1"/>
    </source>
</evidence>
<accession>A0ABP7NJL8</accession>
<protein>
    <recommendedName>
        <fullName evidence="2">MaoC-like domain-containing protein</fullName>
    </recommendedName>
</protein>
<feature type="domain" description="MaoC-like" evidence="2">
    <location>
        <begin position="26"/>
        <end position="115"/>
    </location>
</feature>
<reference evidence="4" key="1">
    <citation type="journal article" date="2019" name="Int. J. Syst. Evol. Microbiol.">
        <title>The Global Catalogue of Microorganisms (GCM) 10K type strain sequencing project: providing services to taxonomists for standard genome sequencing and annotation.</title>
        <authorList>
            <consortium name="The Broad Institute Genomics Platform"/>
            <consortium name="The Broad Institute Genome Sequencing Center for Infectious Disease"/>
            <person name="Wu L."/>
            <person name="Ma J."/>
        </authorList>
    </citation>
    <scope>NUCLEOTIDE SEQUENCE [LARGE SCALE GENOMIC DNA]</scope>
    <source>
        <strain evidence="4">JCM 17024</strain>
    </source>
</reference>
<sequence>MTNTAPVDRAGSAIAVGAEIAPYSRETGFATWNRYAAVNDEFVPIHMDDEAGKRAGYDGAFGMGNLQFAYLHNALRDWAPEDARITSVSCQFRKPNLGGRVTVRGTVTAVEDTSDGAVVHLDVWTEDEAGDKLAPGSATLLFPSS</sequence>
<dbReference type="InterPro" id="IPR002539">
    <property type="entry name" value="MaoC-like_dom"/>
</dbReference>
<dbReference type="Gene3D" id="3.10.129.10">
    <property type="entry name" value="Hotdog Thioesterase"/>
    <property type="match status" value="1"/>
</dbReference>
<evidence type="ECO:0000256" key="1">
    <source>
        <dbReference type="ARBA" id="ARBA00005254"/>
    </source>
</evidence>
<comment type="similarity">
    <text evidence="1">Belongs to the enoyl-CoA hydratase/isomerase family.</text>
</comment>
<dbReference type="Proteomes" id="UP001501591">
    <property type="component" value="Unassembled WGS sequence"/>
</dbReference>
<evidence type="ECO:0000313" key="4">
    <source>
        <dbReference type="Proteomes" id="UP001501591"/>
    </source>
</evidence>
<dbReference type="Pfam" id="PF01575">
    <property type="entry name" value="MaoC_dehydratas"/>
    <property type="match status" value="1"/>
</dbReference>
<proteinExistence type="inferred from homology"/>
<organism evidence="3 4">
    <name type="scientific">Microbacterium soli</name>
    <dbReference type="NCBI Taxonomy" id="446075"/>
    <lineage>
        <taxon>Bacteria</taxon>
        <taxon>Bacillati</taxon>
        <taxon>Actinomycetota</taxon>
        <taxon>Actinomycetes</taxon>
        <taxon>Micrococcales</taxon>
        <taxon>Microbacteriaceae</taxon>
        <taxon>Microbacterium</taxon>
    </lineage>
</organism>